<comment type="subcellular location">
    <subcellularLocation>
        <location evidence="1">Cell projection</location>
        <location evidence="1">Cilium</location>
    </subcellularLocation>
    <subcellularLocation>
        <location evidence="2">Cytoplasm</location>
    </subcellularLocation>
</comment>
<dbReference type="PANTHER" id="PTHR37833">
    <property type="entry name" value="LIPOPROTEIN-RELATED"/>
    <property type="match status" value="1"/>
</dbReference>
<proteinExistence type="predicted"/>
<name>E7RQ11_9BACT</name>
<dbReference type="AlphaFoldDB" id="E7RQ11"/>
<evidence type="ECO:0000256" key="4">
    <source>
        <dbReference type="ARBA" id="ARBA00023069"/>
    </source>
</evidence>
<dbReference type="STRING" id="28134.SAMN05444288_1614"/>
<dbReference type="GO" id="GO:0005737">
    <property type="term" value="C:cytoplasm"/>
    <property type="evidence" value="ECO:0007669"/>
    <property type="project" value="UniProtKB-SubCell"/>
</dbReference>
<dbReference type="Pfam" id="PF07610">
    <property type="entry name" value="DUF1573"/>
    <property type="match status" value="1"/>
</dbReference>
<dbReference type="InterPro" id="IPR053879">
    <property type="entry name" value="HYDIN_VesB_CFA65-like_Ig"/>
</dbReference>
<feature type="signal peptide" evidence="6">
    <location>
        <begin position="1"/>
        <end position="20"/>
    </location>
</feature>
<gene>
    <name evidence="8" type="ORF">HMPREF0663_11262</name>
</gene>
<keyword evidence="9" id="KW-1185">Reference proteome</keyword>
<evidence type="ECO:0000313" key="9">
    <source>
        <dbReference type="Proteomes" id="UP000005580"/>
    </source>
</evidence>
<dbReference type="HOGENOM" id="CLU_051681_0_0_10"/>
<evidence type="ECO:0000256" key="6">
    <source>
        <dbReference type="SAM" id="SignalP"/>
    </source>
</evidence>
<sequence length="354" mass="38846">MNKKLIMLALLAMPPLLASAQRIAAINQVIDCGQVLFRTPVTVEYELKNDSRNSIKITDVRADCGCTTASFPKDDIEAGASFTVRATYDARQMGHFEKQISVYNDKESKPLVLTVRGIVVDEIVNFAGDYPFILGTINADRDDIEFDDVNRGERPSQKIHLMNATSSTVQPVVMHLPNYLKAEVSPSKLAPGQSGVATITLESRALRNLGLTQTTVYMGAFLGDKVAESKAINISAVLLPDFAHLTEVQKTQLPSLQLSAETLDLGSFDGKAKKKGEIILKNVGKGVLDIRSQQIFTIGIQMSLNKIHLKPGEEAKLKITAIAKDIRRARSKPRVLMITNDPEHAKVIINIQVK</sequence>
<evidence type="ECO:0000259" key="7">
    <source>
        <dbReference type="Pfam" id="PF22544"/>
    </source>
</evidence>
<keyword evidence="6" id="KW-0732">Signal</keyword>
<dbReference type="Proteomes" id="UP000005580">
    <property type="component" value="Unassembled WGS sequence"/>
</dbReference>
<dbReference type="eggNOG" id="ENOG502Z9VK">
    <property type="taxonomic scope" value="Bacteria"/>
</dbReference>
<feature type="chain" id="PRO_5003223915" description="HYDIN/VesB/CFA65-like Ig-like domain-containing protein" evidence="6">
    <location>
        <begin position="21"/>
        <end position="354"/>
    </location>
</feature>
<dbReference type="InterPro" id="IPR013783">
    <property type="entry name" value="Ig-like_fold"/>
</dbReference>
<dbReference type="Gene3D" id="2.60.40.10">
    <property type="entry name" value="Immunoglobulins"/>
    <property type="match status" value="3"/>
</dbReference>
<protein>
    <recommendedName>
        <fullName evidence="7">HYDIN/VesB/CFA65-like Ig-like domain-containing protein</fullName>
    </recommendedName>
</protein>
<keyword evidence="5" id="KW-0966">Cell projection</keyword>
<evidence type="ECO:0000256" key="1">
    <source>
        <dbReference type="ARBA" id="ARBA00004138"/>
    </source>
</evidence>
<dbReference type="PANTHER" id="PTHR37833:SF1">
    <property type="entry name" value="SIGNAL PEPTIDE PROTEIN"/>
    <property type="match status" value="1"/>
</dbReference>
<evidence type="ECO:0000256" key="5">
    <source>
        <dbReference type="ARBA" id="ARBA00023273"/>
    </source>
</evidence>
<dbReference type="InterPro" id="IPR011467">
    <property type="entry name" value="DUF1573"/>
</dbReference>
<dbReference type="EMBL" id="AEPE02000004">
    <property type="protein sequence ID" value="EFZ37204.1"/>
    <property type="molecule type" value="Genomic_DNA"/>
</dbReference>
<keyword evidence="3" id="KW-0963">Cytoplasm</keyword>
<dbReference type="Pfam" id="PF22544">
    <property type="entry name" value="HYDIN_VesB_CFA65-like_Ig"/>
    <property type="match status" value="1"/>
</dbReference>
<dbReference type="RefSeq" id="WP_004368545.1">
    <property type="nucleotide sequence ID" value="NZ_GL833118.1"/>
</dbReference>
<accession>E7RQ11</accession>
<organism evidence="8 9">
    <name type="scientific">Hoylesella oralis ATCC 33269</name>
    <dbReference type="NCBI Taxonomy" id="873533"/>
    <lineage>
        <taxon>Bacteria</taxon>
        <taxon>Pseudomonadati</taxon>
        <taxon>Bacteroidota</taxon>
        <taxon>Bacteroidia</taxon>
        <taxon>Bacteroidales</taxon>
        <taxon>Prevotellaceae</taxon>
        <taxon>Hoylesella</taxon>
    </lineage>
</organism>
<comment type="caution">
    <text evidence="8">The sequence shown here is derived from an EMBL/GenBank/DDBJ whole genome shotgun (WGS) entry which is preliminary data.</text>
</comment>
<evidence type="ECO:0000313" key="8">
    <source>
        <dbReference type="EMBL" id="EFZ37204.1"/>
    </source>
</evidence>
<feature type="domain" description="HYDIN/VesB/CFA65-like Ig-like" evidence="7">
    <location>
        <begin position="254"/>
        <end position="352"/>
    </location>
</feature>
<keyword evidence="4" id="KW-0969">Cilium</keyword>
<evidence type="ECO:0000256" key="2">
    <source>
        <dbReference type="ARBA" id="ARBA00004496"/>
    </source>
</evidence>
<reference evidence="8" key="1">
    <citation type="submission" date="2011-01" db="EMBL/GenBank/DDBJ databases">
        <authorList>
            <person name="Muzny D."/>
            <person name="Qin X."/>
            <person name="Buhay C."/>
            <person name="Dugan-Rocha S."/>
            <person name="Ding Y."/>
            <person name="Chen G."/>
            <person name="Hawes A."/>
            <person name="Holder M."/>
            <person name="Jhangiani S."/>
            <person name="Johnson A."/>
            <person name="Khan Z."/>
            <person name="Li Z."/>
            <person name="Liu W."/>
            <person name="Liu X."/>
            <person name="Perez L."/>
            <person name="Shen H."/>
            <person name="Wang Q."/>
            <person name="Watt J."/>
            <person name="Xi L."/>
            <person name="Xin Y."/>
            <person name="Zhou J."/>
            <person name="Deng J."/>
            <person name="Jiang H."/>
            <person name="Liu Y."/>
            <person name="Qu J."/>
            <person name="Song X.-Z."/>
            <person name="Zhang L."/>
            <person name="Villasana D."/>
            <person name="Johnson A."/>
            <person name="Liu J."/>
            <person name="Liyanage D."/>
            <person name="Lorensuhewa L."/>
            <person name="Robinson T."/>
            <person name="Song A."/>
            <person name="Song B.-B."/>
            <person name="Dinh H."/>
            <person name="Thornton R."/>
            <person name="Coyle M."/>
            <person name="Francisco L."/>
            <person name="Jackson L."/>
            <person name="Javaid M."/>
            <person name="Korchina V."/>
            <person name="Kovar C."/>
            <person name="Mata R."/>
            <person name="Mathew T."/>
            <person name="Ngo R."/>
            <person name="Nguyen L."/>
            <person name="Nguyen N."/>
            <person name="Okwuonu G."/>
            <person name="Ongeri F."/>
            <person name="Pham C."/>
            <person name="Simmons D."/>
            <person name="Wilczek-Boney K."/>
            <person name="Hale W."/>
            <person name="Jakkamsetti A."/>
            <person name="Pham P."/>
            <person name="Ruth R."/>
            <person name="San Lucas F."/>
            <person name="Warren J."/>
            <person name="Zhang J."/>
            <person name="Zhao Z."/>
            <person name="Zhou C."/>
            <person name="Zhu D."/>
            <person name="Lee S."/>
            <person name="Bess C."/>
            <person name="Blankenburg K."/>
            <person name="Forbes L."/>
            <person name="Fu Q."/>
            <person name="Gubbala S."/>
            <person name="Hirani K."/>
            <person name="Jayaseelan J.C."/>
            <person name="Lara F."/>
            <person name="Munidasa M."/>
            <person name="Palculict T."/>
            <person name="Patil S."/>
            <person name="Pu L.-L."/>
            <person name="Saada N."/>
            <person name="Tang L."/>
            <person name="Weissenberger G."/>
            <person name="Zhu Y."/>
            <person name="Hemphill L."/>
            <person name="Shang Y."/>
            <person name="Youmans B."/>
            <person name="Ayvaz T."/>
            <person name="Ross M."/>
            <person name="Santibanez J."/>
            <person name="Aqrawi P."/>
            <person name="Gross S."/>
            <person name="Joshi V."/>
            <person name="Fowler G."/>
            <person name="Nazareth L."/>
            <person name="Reid J."/>
            <person name="Worley K."/>
            <person name="Petrosino J."/>
            <person name="Highlander S."/>
            <person name="Gibbs R."/>
        </authorList>
    </citation>
    <scope>NUCLEOTIDE SEQUENCE [LARGE SCALE GENOMIC DNA]</scope>
    <source>
        <strain evidence="8">ATCC 33269</strain>
    </source>
</reference>
<evidence type="ECO:0000256" key="3">
    <source>
        <dbReference type="ARBA" id="ARBA00022490"/>
    </source>
</evidence>